<dbReference type="KEGG" id="cant:NCTC13489_00389"/>
<dbReference type="Proteomes" id="UP000028349">
    <property type="component" value="Unassembled WGS sequence"/>
</dbReference>
<proteinExistence type="predicted"/>
<dbReference type="EMBL" id="LR134441">
    <property type="protein sequence ID" value="VEH96249.1"/>
    <property type="molecule type" value="Genomic_DNA"/>
</dbReference>
<dbReference type="EMBL" id="JPEP01000001">
    <property type="protein sequence ID" value="KEY19871.1"/>
    <property type="molecule type" value="Genomic_DNA"/>
</dbReference>
<dbReference type="STRING" id="266748.HY04_01185"/>
<reference evidence="1 3" key="1">
    <citation type="submission" date="2014-07" db="EMBL/GenBank/DDBJ databases">
        <authorList>
            <person name="Pisani N.G."/>
            <person name="Newman J.D."/>
        </authorList>
    </citation>
    <scope>NUCLEOTIDE SEQUENCE [LARGE SCALE GENOMIC DNA]</scope>
    <source>
        <strain evidence="1 3">LMG 24720</strain>
    </source>
</reference>
<dbReference type="OrthoDB" id="1274887at2"/>
<dbReference type="Proteomes" id="UP000270036">
    <property type="component" value="Chromosome"/>
</dbReference>
<evidence type="ECO:0000313" key="3">
    <source>
        <dbReference type="Proteomes" id="UP000028349"/>
    </source>
</evidence>
<organism evidence="2 4">
    <name type="scientific">Kaistella antarctica</name>
    <dbReference type="NCBI Taxonomy" id="266748"/>
    <lineage>
        <taxon>Bacteria</taxon>
        <taxon>Pseudomonadati</taxon>
        <taxon>Bacteroidota</taxon>
        <taxon>Flavobacteriia</taxon>
        <taxon>Flavobacteriales</taxon>
        <taxon>Weeksellaceae</taxon>
        <taxon>Chryseobacterium group</taxon>
        <taxon>Kaistella</taxon>
    </lineage>
</organism>
<accession>A0A448NNB2</accession>
<gene>
    <name evidence="1" type="ORF">HY04_01185</name>
    <name evidence="2" type="ORF">NCTC13489_00389</name>
</gene>
<dbReference type="AlphaFoldDB" id="A0A448NNB2"/>
<name>A0A448NNB2_9FLAO</name>
<dbReference type="RefSeq" id="WP_034716335.1">
    <property type="nucleotide sequence ID" value="NZ_FOIX01000002.1"/>
</dbReference>
<evidence type="ECO:0000313" key="1">
    <source>
        <dbReference type="EMBL" id="KEY19871.1"/>
    </source>
</evidence>
<protein>
    <submittedName>
        <fullName evidence="2">Uncharacterized protein</fullName>
    </submittedName>
</protein>
<evidence type="ECO:0000313" key="4">
    <source>
        <dbReference type="Proteomes" id="UP000270036"/>
    </source>
</evidence>
<evidence type="ECO:0000313" key="2">
    <source>
        <dbReference type="EMBL" id="VEH96249.1"/>
    </source>
</evidence>
<keyword evidence="3" id="KW-1185">Reference proteome</keyword>
<sequence length="91" mass="10583">MQIYSDNFGRVIYLTVTSQAIRLDLQDLSSDFKYERSATVLDVAAVCKALKIDYKELEAKLLLLLENQMTAFDLFTEFLDNNEIYFDYYSG</sequence>
<reference evidence="2 4" key="2">
    <citation type="submission" date="2018-12" db="EMBL/GenBank/DDBJ databases">
        <authorList>
            <consortium name="Pathogen Informatics"/>
        </authorList>
    </citation>
    <scope>NUCLEOTIDE SEQUENCE [LARGE SCALE GENOMIC DNA]</scope>
    <source>
        <strain evidence="2 4">NCTC13489</strain>
    </source>
</reference>